<reference evidence="2 3" key="1">
    <citation type="submission" date="2023-02" db="EMBL/GenBank/DDBJ databases">
        <title>LHISI_Scaffold_Assembly.</title>
        <authorList>
            <person name="Stuart O.P."/>
            <person name="Cleave R."/>
            <person name="Magrath M.J.L."/>
            <person name="Mikheyev A.S."/>
        </authorList>
    </citation>
    <scope>NUCLEOTIDE SEQUENCE [LARGE SCALE GENOMIC DNA]</scope>
    <source>
        <strain evidence="2">Daus_M_001</strain>
        <tissue evidence="2">Leg muscle</tissue>
    </source>
</reference>
<dbReference type="InterPro" id="IPR051093">
    <property type="entry name" value="Neuroligin/BSAL"/>
</dbReference>
<gene>
    <name evidence="2" type="ORF">PR048_027486</name>
</gene>
<dbReference type="Gene3D" id="3.40.50.1820">
    <property type="entry name" value="alpha/beta hydrolase"/>
    <property type="match status" value="1"/>
</dbReference>
<evidence type="ECO:0000313" key="3">
    <source>
        <dbReference type="Proteomes" id="UP001159363"/>
    </source>
</evidence>
<name>A0ABQ9GFL2_9NEOP</name>
<evidence type="ECO:0000313" key="2">
    <source>
        <dbReference type="EMBL" id="KAJ8871180.1"/>
    </source>
</evidence>
<keyword evidence="3" id="KW-1185">Reference proteome</keyword>
<evidence type="ECO:0000256" key="1">
    <source>
        <dbReference type="ARBA" id="ARBA00005964"/>
    </source>
</evidence>
<dbReference type="Proteomes" id="UP001159363">
    <property type="component" value="Chromosome 11"/>
</dbReference>
<comment type="caution">
    <text evidence="2">The sequence shown here is derived from an EMBL/GenBank/DDBJ whole genome shotgun (WGS) entry which is preliminary data.</text>
</comment>
<dbReference type="EMBL" id="JARBHB010000012">
    <property type="protein sequence ID" value="KAJ8871180.1"/>
    <property type="molecule type" value="Genomic_DNA"/>
</dbReference>
<accession>A0ABQ9GFL2</accession>
<protein>
    <submittedName>
        <fullName evidence="2">Uncharacterized protein</fullName>
    </submittedName>
</protein>
<comment type="similarity">
    <text evidence="1">Belongs to the type-B carboxylesterase/lipase family.</text>
</comment>
<proteinExistence type="inferred from homology"/>
<dbReference type="SUPFAM" id="SSF53474">
    <property type="entry name" value="alpha/beta-Hydrolases"/>
    <property type="match status" value="1"/>
</dbReference>
<sequence length="468" mass="50518">MKGREKRRDPRENPPTNGIVQHDCHLRISACPVRCGHVSCEEQSDGWVMVVVAGRYHQSEILATIVNEYTDWERPVQHPFNIRDETMEALGDALVVAPVVRAADMHASGRKRPHLYVFEYQTRSGDYPQCLRLLLSLPAIDCQSPTLTCPVSDVDVPIPYIGSPFPDPIPKVDSDFDSPVSDVDATVPDIDGPIPFVDAPIADVDSPVSDVDSPVTDIDTPIMTPAKLLVTPAMLRARVLQTVADVPPLHAAFESRRSRGLPATLLCSQSSYHCCEEGNVFRAVLPTSKLATTFVKAALHLGETGSIPSAVAPGFSHVGIVPDDAAGQRIFSGISHFPRRCIPVLLHYHLSSPSSALNKSMLRATHIPPSPYILLLRYLSTSPSEGCGGVVVRLFAFHQSEPGSNASGGRLPGFSRAGIVTGNAAGRRGFPGVLPFPLAACIPALLRVHLDTPSSALINFRGRERALL</sequence>
<organism evidence="2 3">
    <name type="scientific">Dryococelus australis</name>
    <dbReference type="NCBI Taxonomy" id="614101"/>
    <lineage>
        <taxon>Eukaryota</taxon>
        <taxon>Metazoa</taxon>
        <taxon>Ecdysozoa</taxon>
        <taxon>Arthropoda</taxon>
        <taxon>Hexapoda</taxon>
        <taxon>Insecta</taxon>
        <taxon>Pterygota</taxon>
        <taxon>Neoptera</taxon>
        <taxon>Polyneoptera</taxon>
        <taxon>Phasmatodea</taxon>
        <taxon>Verophasmatodea</taxon>
        <taxon>Anareolatae</taxon>
        <taxon>Phasmatidae</taxon>
        <taxon>Eurycanthinae</taxon>
        <taxon>Dryococelus</taxon>
    </lineage>
</organism>
<dbReference type="InterPro" id="IPR029058">
    <property type="entry name" value="AB_hydrolase_fold"/>
</dbReference>
<dbReference type="PANTHER" id="PTHR43903">
    <property type="entry name" value="NEUROLIGIN"/>
    <property type="match status" value="1"/>
</dbReference>